<keyword evidence="2" id="KW-0238">DNA-binding</keyword>
<feature type="domain" description="HTH luxR-type" evidence="4">
    <location>
        <begin position="149"/>
        <end position="214"/>
    </location>
</feature>
<dbReference type="InterPro" id="IPR011006">
    <property type="entry name" value="CheY-like_superfamily"/>
</dbReference>
<proteinExistence type="predicted"/>
<evidence type="ECO:0008006" key="7">
    <source>
        <dbReference type="Google" id="ProtNLM"/>
    </source>
</evidence>
<dbReference type="PROSITE" id="PS00622">
    <property type="entry name" value="HTH_LUXR_1"/>
    <property type="match status" value="1"/>
</dbReference>
<dbReference type="EMBL" id="CP016616">
    <property type="protein sequence ID" value="ANY79558.1"/>
    <property type="molecule type" value="Genomic_DNA"/>
</dbReference>
<dbReference type="SUPFAM" id="SSF52172">
    <property type="entry name" value="CheY-like"/>
    <property type="match status" value="1"/>
</dbReference>
<dbReference type="GO" id="GO:0006355">
    <property type="term" value="P:regulation of DNA-templated transcription"/>
    <property type="evidence" value="ECO:0007669"/>
    <property type="project" value="InterPro"/>
</dbReference>
<dbReference type="AlphaFoldDB" id="A0A1B2EHV9"/>
<dbReference type="InterPro" id="IPR016032">
    <property type="entry name" value="Sig_transdc_resp-reg_C-effctor"/>
</dbReference>
<dbReference type="InterPro" id="IPR058245">
    <property type="entry name" value="NreC/VraR/RcsB-like_REC"/>
</dbReference>
<evidence type="ECO:0000259" key="4">
    <source>
        <dbReference type="PROSITE" id="PS50043"/>
    </source>
</evidence>
<dbReference type="InterPro" id="IPR001789">
    <property type="entry name" value="Sig_transdc_resp-reg_receiver"/>
</dbReference>
<keyword evidence="1 3" id="KW-0597">Phosphoprotein</keyword>
<dbReference type="Gene3D" id="3.40.50.2300">
    <property type="match status" value="1"/>
</dbReference>
<dbReference type="KEGG" id="moc:BB934_16090"/>
<dbReference type="Pfam" id="PF00196">
    <property type="entry name" value="GerE"/>
    <property type="match status" value="1"/>
</dbReference>
<dbReference type="GO" id="GO:0000160">
    <property type="term" value="P:phosphorelay signal transduction system"/>
    <property type="evidence" value="ECO:0007669"/>
    <property type="project" value="InterPro"/>
</dbReference>
<evidence type="ECO:0000313" key="6">
    <source>
        <dbReference type="EMBL" id="ANY79558.1"/>
    </source>
</evidence>
<feature type="domain" description="Response regulatory" evidence="5">
    <location>
        <begin position="6"/>
        <end position="121"/>
    </location>
</feature>
<dbReference type="OrthoDB" id="9814495at2"/>
<dbReference type="SMART" id="SM00448">
    <property type="entry name" value="REC"/>
    <property type="match status" value="1"/>
</dbReference>
<evidence type="ECO:0000256" key="2">
    <source>
        <dbReference type="ARBA" id="ARBA00023125"/>
    </source>
</evidence>
<gene>
    <name evidence="6" type="ORF">BB934_16090</name>
</gene>
<dbReference type="CDD" id="cd06170">
    <property type="entry name" value="LuxR_C_like"/>
    <property type="match status" value="1"/>
</dbReference>
<dbReference type="PRINTS" id="PR00038">
    <property type="entry name" value="HTHLUXR"/>
</dbReference>
<name>A0A1B2EHV9_9HYPH</name>
<reference evidence="6" key="1">
    <citation type="submission" date="2016-07" db="EMBL/GenBank/DDBJ databases">
        <title>Microvirga ossetica sp. nov. a new species of rhizobia isolated from root nodules of the legume species Vicia alpestris Steven originated from North Ossetia region in the Caucasus.</title>
        <authorList>
            <person name="Safronova V.I."/>
            <person name="Kuznetsova I.G."/>
            <person name="Sazanova A.L."/>
            <person name="Belimov A."/>
            <person name="Andronov E."/>
            <person name="Osledkin Y.S."/>
            <person name="Onishchuk O.P."/>
            <person name="Kurchak O.N."/>
            <person name="Shaposhnikov A.I."/>
            <person name="Willems A."/>
            <person name="Tikhonovich I.A."/>
        </authorList>
    </citation>
    <scope>NUCLEOTIDE SEQUENCE [LARGE SCALE GENOMIC DNA]</scope>
    <source>
        <strain evidence="6">V5/3M</strain>
    </source>
</reference>
<accession>A0A1B2EHV9</accession>
<dbReference type="GO" id="GO:0003677">
    <property type="term" value="F:DNA binding"/>
    <property type="evidence" value="ECO:0007669"/>
    <property type="project" value="UniProtKB-KW"/>
</dbReference>
<dbReference type="PROSITE" id="PS50110">
    <property type="entry name" value="RESPONSE_REGULATORY"/>
    <property type="match status" value="1"/>
</dbReference>
<evidence type="ECO:0000256" key="3">
    <source>
        <dbReference type="PROSITE-ProRule" id="PRU00169"/>
    </source>
</evidence>
<dbReference type="Pfam" id="PF00072">
    <property type="entry name" value="Response_reg"/>
    <property type="match status" value="1"/>
</dbReference>
<protein>
    <recommendedName>
        <fullName evidence="7">DNA-binding response regulator</fullName>
    </recommendedName>
</protein>
<dbReference type="CDD" id="cd17535">
    <property type="entry name" value="REC_NarL-like"/>
    <property type="match status" value="1"/>
</dbReference>
<feature type="modified residue" description="4-aspartylphosphate" evidence="3">
    <location>
        <position position="57"/>
    </location>
</feature>
<dbReference type="SUPFAM" id="SSF46894">
    <property type="entry name" value="C-terminal effector domain of the bipartite response regulators"/>
    <property type="match status" value="1"/>
</dbReference>
<dbReference type="InterPro" id="IPR000792">
    <property type="entry name" value="Tscrpt_reg_LuxR_C"/>
</dbReference>
<sequence>MTGEIRVGVVDKHPLYRDGVVLALNAQLDIDVLAQGISVWDALEIAQESQLDVIVLDAGTLDESMGAVESILQQHPTIGILIVAETADEEQVYAALKRGVRGYLLKGTNASELVQTVRVLSQGQSYIAPSLGAKLLMRSSPVAAREVTGETRLPHLTPREQQILSILAQGRSNKEIGNKLELSEKTIKHHLTNILQKLRVRNRVEAALFVSNHMPNSLLAS</sequence>
<dbReference type="SMART" id="SM00421">
    <property type="entry name" value="HTH_LUXR"/>
    <property type="match status" value="1"/>
</dbReference>
<dbReference type="InterPro" id="IPR039420">
    <property type="entry name" value="WalR-like"/>
</dbReference>
<dbReference type="PROSITE" id="PS50043">
    <property type="entry name" value="HTH_LUXR_2"/>
    <property type="match status" value="1"/>
</dbReference>
<dbReference type="PANTHER" id="PTHR43214">
    <property type="entry name" value="TWO-COMPONENT RESPONSE REGULATOR"/>
    <property type="match status" value="1"/>
</dbReference>
<evidence type="ECO:0000259" key="5">
    <source>
        <dbReference type="PROSITE" id="PS50110"/>
    </source>
</evidence>
<dbReference type="RefSeq" id="WP_099510573.1">
    <property type="nucleotide sequence ID" value="NZ_CP016616.1"/>
</dbReference>
<organism evidence="6">
    <name type="scientific">Microvirga ossetica</name>
    <dbReference type="NCBI Taxonomy" id="1882682"/>
    <lineage>
        <taxon>Bacteria</taxon>
        <taxon>Pseudomonadati</taxon>
        <taxon>Pseudomonadota</taxon>
        <taxon>Alphaproteobacteria</taxon>
        <taxon>Hyphomicrobiales</taxon>
        <taxon>Methylobacteriaceae</taxon>
        <taxon>Microvirga</taxon>
    </lineage>
</organism>
<evidence type="ECO:0000256" key="1">
    <source>
        <dbReference type="ARBA" id="ARBA00022553"/>
    </source>
</evidence>